<evidence type="ECO:0000256" key="8">
    <source>
        <dbReference type="ARBA" id="ARBA00023125"/>
    </source>
</evidence>
<dbReference type="InterPro" id="IPR036390">
    <property type="entry name" value="WH_DNA-bd_sf"/>
</dbReference>
<dbReference type="InterPro" id="IPR036388">
    <property type="entry name" value="WH-like_DNA-bd_sf"/>
</dbReference>
<evidence type="ECO:0000256" key="11">
    <source>
        <dbReference type="PIRSR" id="PIRSR602481-2"/>
    </source>
</evidence>
<dbReference type="SUPFAM" id="SSF46785">
    <property type="entry name" value="Winged helix' DNA-binding domain"/>
    <property type="match status" value="1"/>
</dbReference>
<dbReference type="KEGG" id="haby:HLVA_17050"/>
<dbReference type="InterPro" id="IPR043135">
    <property type="entry name" value="Fur_C"/>
</dbReference>
<feature type="binding site" evidence="11">
    <location>
        <position position="110"/>
    </location>
    <ligand>
        <name>Fe cation</name>
        <dbReference type="ChEBI" id="CHEBI:24875"/>
    </ligand>
</feature>
<dbReference type="AlphaFoldDB" id="A0AAU9DXG3"/>
<feature type="binding site" evidence="10">
    <location>
        <position position="135"/>
    </location>
    <ligand>
        <name>Zn(2+)</name>
        <dbReference type="ChEBI" id="CHEBI:29105"/>
    </ligand>
</feature>
<sequence length="144" mass="16826">MGMIIKDVSEYLKSHDIKPSYQRMKIFNYLITKKNHPTVDQIYKELVEEIPTLSKTTVYNTLKLFVDKKIAIIITIEENETRYDADISLHGHFKCTECGQVYDVNIEVPESFGEGLKKFQIDEEHIYFKGICEECLKKRNGSKI</sequence>
<keyword evidence="5 10" id="KW-0479">Metal-binding</keyword>
<proteinExistence type="inferred from homology"/>
<accession>A0AAU9DXG3</accession>
<evidence type="ECO:0000313" key="13">
    <source>
        <dbReference type="Proteomes" id="UP001321582"/>
    </source>
</evidence>
<evidence type="ECO:0000256" key="10">
    <source>
        <dbReference type="PIRSR" id="PIRSR602481-1"/>
    </source>
</evidence>
<dbReference type="GO" id="GO:0000976">
    <property type="term" value="F:transcription cis-regulatory region binding"/>
    <property type="evidence" value="ECO:0007669"/>
    <property type="project" value="TreeGrafter"/>
</dbReference>
<evidence type="ECO:0000256" key="2">
    <source>
        <dbReference type="ARBA" id="ARBA00007957"/>
    </source>
</evidence>
<dbReference type="InterPro" id="IPR002481">
    <property type="entry name" value="FUR"/>
</dbReference>
<keyword evidence="9" id="KW-0804">Transcription</keyword>
<keyword evidence="7" id="KW-0805">Transcription regulation</keyword>
<dbReference type="FunFam" id="1.10.10.10:FF:000007">
    <property type="entry name" value="Ferric uptake regulation protein"/>
    <property type="match status" value="1"/>
</dbReference>
<dbReference type="PANTHER" id="PTHR33202:SF8">
    <property type="entry name" value="PEROXIDE-RESPONSIVE REPRESSOR PERR"/>
    <property type="match status" value="1"/>
</dbReference>
<evidence type="ECO:0000256" key="9">
    <source>
        <dbReference type="ARBA" id="ARBA00023163"/>
    </source>
</evidence>
<organism evidence="12 13">
    <name type="scientific">Haliovirga abyssi</name>
    <dbReference type="NCBI Taxonomy" id="2996794"/>
    <lineage>
        <taxon>Bacteria</taxon>
        <taxon>Fusobacteriati</taxon>
        <taxon>Fusobacteriota</taxon>
        <taxon>Fusobacteriia</taxon>
        <taxon>Fusobacteriales</taxon>
        <taxon>Haliovirgaceae</taxon>
        <taxon>Haliovirga</taxon>
    </lineage>
</organism>
<dbReference type="Pfam" id="PF01475">
    <property type="entry name" value="FUR"/>
    <property type="match status" value="1"/>
</dbReference>
<dbReference type="Gene3D" id="3.30.1490.190">
    <property type="match status" value="1"/>
</dbReference>
<dbReference type="Gene3D" id="1.10.10.10">
    <property type="entry name" value="Winged helix-like DNA-binding domain superfamily/Winged helix DNA-binding domain"/>
    <property type="match status" value="1"/>
</dbReference>
<dbReference type="RefSeq" id="WP_307903977.1">
    <property type="nucleotide sequence ID" value="NZ_AP027059.1"/>
</dbReference>
<dbReference type="EMBL" id="AP027059">
    <property type="protein sequence ID" value="BDU51136.1"/>
    <property type="molecule type" value="Genomic_DNA"/>
</dbReference>
<comment type="cofactor">
    <cofactor evidence="11">
        <name>Mn(2+)</name>
        <dbReference type="ChEBI" id="CHEBI:29035"/>
    </cofactor>
    <cofactor evidence="11">
        <name>Fe(2+)</name>
        <dbReference type="ChEBI" id="CHEBI:29033"/>
    </cofactor>
    <text evidence="11">Binds 1 Mn(2+) or Fe(2+) ion per subunit.</text>
</comment>
<dbReference type="GO" id="GO:0045892">
    <property type="term" value="P:negative regulation of DNA-templated transcription"/>
    <property type="evidence" value="ECO:0007669"/>
    <property type="project" value="TreeGrafter"/>
</dbReference>
<comment type="subcellular location">
    <subcellularLocation>
        <location evidence="1">Cytoplasm</location>
    </subcellularLocation>
</comment>
<feature type="binding site" evidence="10">
    <location>
        <position position="98"/>
    </location>
    <ligand>
        <name>Zn(2+)</name>
        <dbReference type="ChEBI" id="CHEBI:29105"/>
    </ligand>
</feature>
<keyword evidence="3" id="KW-0963">Cytoplasm</keyword>
<evidence type="ECO:0000256" key="5">
    <source>
        <dbReference type="ARBA" id="ARBA00022723"/>
    </source>
</evidence>
<gene>
    <name evidence="12" type="ORF">HLVA_17050</name>
</gene>
<evidence type="ECO:0000256" key="7">
    <source>
        <dbReference type="ARBA" id="ARBA00023015"/>
    </source>
</evidence>
<comment type="cofactor">
    <cofactor evidence="10">
        <name>Zn(2+)</name>
        <dbReference type="ChEBI" id="CHEBI:29105"/>
    </cofactor>
    <text evidence="10">Binds 1 zinc ion per subunit.</text>
</comment>
<evidence type="ECO:0000256" key="4">
    <source>
        <dbReference type="ARBA" id="ARBA00022491"/>
    </source>
</evidence>
<name>A0AAU9DXG3_9FUSO</name>
<keyword evidence="6 10" id="KW-0862">Zinc</keyword>
<keyword evidence="4" id="KW-0678">Repressor</keyword>
<dbReference type="GO" id="GO:1900376">
    <property type="term" value="P:regulation of secondary metabolite biosynthetic process"/>
    <property type="evidence" value="ECO:0007669"/>
    <property type="project" value="TreeGrafter"/>
</dbReference>
<keyword evidence="11" id="KW-0408">Iron</keyword>
<dbReference type="GO" id="GO:0005737">
    <property type="term" value="C:cytoplasm"/>
    <property type="evidence" value="ECO:0007669"/>
    <property type="project" value="UniProtKB-SubCell"/>
</dbReference>
<evidence type="ECO:0000256" key="3">
    <source>
        <dbReference type="ARBA" id="ARBA00022490"/>
    </source>
</evidence>
<dbReference type="CDD" id="cd07153">
    <property type="entry name" value="Fur_like"/>
    <property type="match status" value="1"/>
</dbReference>
<keyword evidence="8" id="KW-0238">DNA-binding</keyword>
<dbReference type="PANTHER" id="PTHR33202">
    <property type="entry name" value="ZINC UPTAKE REGULATION PROTEIN"/>
    <property type="match status" value="1"/>
</dbReference>
<dbReference type="GO" id="GO:0008270">
    <property type="term" value="F:zinc ion binding"/>
    <property type="evidence" value="ECO:0007669"/>
    <property type="project" value="TreeGrafter"/>
</dbReference>
<comment type="similarity">
    <text evidence="2">Belongs to the Fur family.</text>
</comment>
<protein>
    <submittedName>
        <fullName evidence="12">Transcriptional repressor</fullName>
    </submittedName>
</protein>
<dbReference type="Proteomes" id="UP001321582">
    <property type="component" value="Chromosome"/>
</dbReference>
<evidence type="ECO:0000313" key="12">
    <source>
        <dbReference type="EMBL" id="BDU51136.1"/>
    </source>
</evidence>
<reference evidence="12 13" key="1">
    <citation type="submission" date="2022-11" db="EMBL/GenBank/DDBJ databases">
        <title>Haliovirga abyssi gen. nov., sp. nov., a mesophilic fermentative bacterium isolated from the Iheya North hydrothermal field and the proposal of Haliovirgaceae fam. nov.</title>
        <authorList>
            <person name="Miyazaki U."/>
            <person name="Tame A."/>
            <person name="Miyazaki J."/>
            <person name="Takai K."/>
            <person name="Sawayama S."/>
            <person name="Kitajima M."/>
            <person name="Okamoto A."/>
            <person name="Nakagawa S."/>
        </authorList>
    </citation>
    <scope>NUCLEOTIDE SEQUENCE [LARGE SCALE GENOMIC DNA]</scope>
    <source>
        <strain evidence="12 13">IC12</strain>
    </source>
</reference>
<evidence type="ECO:0000256" key="1">
    <source>
        <dbReference type="ARBA" id="ARBA00004496"/>
    </source>
</evidence>
<feature type="binding site" evidence="10">
    <location>
        <position position="95"/>
    </location>
    <ligand>
        <name>Zn(2+)</name>
        <dbReference type="ChEBI" id="CHEBI:29105"/>
    </ligand>
</feature>
<feature type="binding site" evidence="10">
    <location>
        <position position="132"/>
    </location>
    <ligand>
        <name>Zn(2+)</name>
        <dbReference type="ChEBI" id="CHEBI:29105"/>
    </ligand>
</feature>
<evidence type="ECO:0000256" key="6">
    <source>
        <dbReference type="ARBA" id="ARBA00022833"/>
    </source>
</evidence>
<keyword evidence="13" id="KW-1185">Reference proteome</keyword>
<dbReference type="GO" id="GO:0003700">
    <property type="term" value="F:DNA-binding transcription factor activity"/>
    <property type="evidence" value="ECO:0007669"/>
    <property type="project" value="InterPro"/>
</dbReference>